<keyword evidence="8 15" id="KW-0812">Transmembrane</keyword>
<evidence type="ECO:0000256" key="8">
    <source>
        <dbReference type="ARBA" id="ARBA00022692"/>
    </source>
</evidence>
<dbReference type="GO" id="GO:0006487">
    <property type="term" value="P:protein N-linked glycosylation"/>
    <property type="evidence" value="ECO:0007669"/>
    <property type="project" value="TreeGrafter"/>
</dbReference>
<dbReference type="GO" id="GO:0005789">
    <property type="term" value="C:endoplasmic reticulum membrane"/>
    <property type="evidence" value="ECO:0007669"/>
    <property type="project" value="UniProtKB-SubCell"/>
</dbReference>
<evidence type="ECO:0000256" key="4">
    <source>
        <dbReference type="ARBA" id="ARBA00012645"/>
    </source>
</evidence>
<comment type="catalytic activity">
    <reaction evidence="14">
        <text>an alpha-D-Man-(1-&gt;3)-[alpha-D-Man-(1-&gt;6)]-beta-D-Man-(1-&gt;4)-beta-D-GlcNAc-(1-&gt;4)-alpha-D-GlcNAc-diphospho-di-trans,poly-cis-dolichol + 2 GDP-alpha-D-mannose = an alpha-D-Man-(1-&gt;2)-alpha-D-Man-(1-&gt;2)-alpha-D-Man-(1-&gt;3)-[alpha-D-Man-(1-&gt;6)]-beta-D-Man-(1-&gt;4)-beta-D-GlcNAc-(1-&gt;4)-alpha-D-GlcNAc-diphospho-di-trans,poly-cis-dolichol + 2 GDP + 2 H(+)</text>
        <dbReference type="Rhea" id="RHEA:29523"/>
        <dbReference type="Rhea" id="RHEA-COMP:19515"/>
        <dbReference type="Rhea" id="RHEA-COMP:19516"/>
        <dbReference type="ChEBI" id="CHEBI:15378"/>
        <dbReference type="ChEBI" id="CHEBI:57527"/>
        <dbReference type="ChEBI" id="CHEBI:58189"/>
        <dbReference type="ChEBI" id="CHEBI:132511"/>
        <dbReference type="ChEBI" id="CHEBI:132515"/>
        <dbReference type="EC" id="2.4.1.131"/>
    </reaction>
    <physiologicalReaction direction="left-to-right" evidence="14">
        <dbReference type="Rhea" id="RHEA:29524"/>
    </physiologicalReaction>
</comment>
<evidence type="ECO:0000256" key="3">
    <source>
        <dbReference type="ARBA" id="ARBA00004922"/>
    </source>
</evidence>
<dbReference type="EC" id="2.4.1.131" evidence="4"/>
<evidence type="ECO:0000256" key="13">
    <source>
        <dbReference type="ARBA" id="ARBA00032515"/>
    </source>
</evidence>
<evidence type="ECO:0000256" key="11">
    <source>
        <dbReference type="ARBA" id="ARBA00023136"/>
    </source>
</evidence>
<dbReference type="Pfam" id="PF00534">
    <property type="entry name" value="Glycos_transf_1"/>
    <property type="match status" value="1"/>
</dbReference>
<keyword evidence="7" id="KW-0808">Transferase</keyword>
<feature type="transmembrane region" description="Helical" evidence="17">
    <location>
        <begin position="43"/>
        <end position="66"/>
    </location>
</feature>
<evidence type="ECO:0000256" key="2">
    <source>
        <dbReference type="ARBA" id="ARBA00004389"/>
    </source>
</evidence>
<dbReference type="STRING" id="1882483.A0A317XPM4"/>
<keyword evidence="20" id="KW-1185">Reference proteome</keyword>
<name>A0A317XPM4_9BASI</name>
<dbReference type="InParanoid" id="A0A317XPM4"/>
<evidence type="ECO:0000256" key="10">
    <source>
        <dbReference type="ARBA" id="ARBA00022989"/>
    </source>
</evidence>
<keyword evidence="6" id="KW-0328">Glycosyltransferase</keyword>
<evidence type="ECO:0000256" key="6">
    <source>
        <dbReference type="ARBA" id="ARBA00022676"/>
    </source>
</evidence>
<feature type="transmembrane region" description="Helical" evidence="17">
    <location>
        <begin position="167"/>
        <end position="186"/>
    </location>
</feature>
<evidence type="ECO:0000256" key="15">
    <source>
        <dbReference type="PROSITE-ProRule" id="PRU01087"/>
    </source>
</evidence>
<feature type="transmembrane region" description="Helical" evidence="17">
    <location>
        <begin position="128"/>
        <end position="147"/>
    </location>
</feature>
<dbReference type="EMBL" id="KZ819194">
    <property type="protein sequence ID" value="PWY99772.1"/>
    <property type="molecule type" value="Genomic_DNA"/>
</dbReference>
<keyword evidence="11 15" id="KW-0472">Membrane</keyword>
<dbReference type="InterPro" id="IPR001296">
    <property type="entry name" value="Glyco_trans_1"/>
</dbReference>
<evidence type="ECO:0000256" key="17">
    <source>
        <dbReference type="SAM" id="Phobius"/>
    </source>
</evidence>
<evidence type="ECO:0000256" key="1">
    <source>
        <dbReference type="ARBA" id="ARBA00004141"/>
    </source>
</evidence>
<dbReference type="AlphaFoldDB" id="A0A317XPM4"/>
<evidence type="ECO:0000256" key="12">
    <source>
        <dbReference type="ARBA" id="ARBA00032060"/>
    </source>
</evidence>
<dbReference type="Proteomes" id="UP000246740">
    <property type="component" value="Unassembled WGS sequence"/>
</dbReference>
<dbReference type="PROSITE" id="PS51751">
    <property type="entry name" value="EXPERA"/>
    <property type="match status" value="1"/>
</dbReference>
<reference evidence="19 20" key="1">
    <citation type="journal article" date="2018" name="Mol. Biol. Evol.">
        <title>Broad Genomic Sampling Reveals a Smut Pathogenic Ancestry of the Fungal Clade Ustilaginomycotina.</title>
        <authorList>
            <person name="Kijpornyongpan T."/>
            <person name="Mondo S.J."/>
            <person name="Barry K."/>
            <person name="Sandor L."/>
            <person name="Lee J."/>
            <person name="Lipzen A."/>
            <person name="Pangilinan J."/>
            <person name="LaButti K."/>
            <person name="Hainaut M."/>
            <person name="Henrissat B."/>
            <person name="Grigoriev I.V."/>
            <person name="Spatafora J.W."/>
            <person name="Aime M.C."/>
        </authorList>
    </citation>
    <scope>NUCLEOTIDE SEQUENCE [LARGE SCALE GENOMIC DNA]</scope>
    <source>
        <strain evidence="19 20">MCA 3645</strain>
    </source>
</reference>
<keyword evidence="10 15" id="KW-1133">Transmembrane helix</keyword>
<dbReference type="Gene3D" id="3.40.50.2000">
    <property type="entry name" value="Glycogen Phosphorylase B"/>
    <property type="match status" value="1"/>
</dbReference>
<evidence type="ECO:0000259" key="18">
    <source>
        <dbReference type="PROSITE" id="PS51751"/>
    </source>
</evidence>
<protein>
    <recommendedName>
        <fullName evidence="5">GDP-Man:Man(3)GlcNAc(2)-PP-Dol alpha-1,2-mannosyltransferase</fullName>
        <ecNumber evidence="4">2.4.1.131</ecNumber>
    </recommendedName>
    <alternativeName>
        <fullName evidence="12">Asparagine-linked glycosylation protein 11</fullName>
    </alternativeName>
    <alternativeName>
        <fullName evidence="13">Glycolipid 2-alpha-mannosyltransferase</fullName>
    </alternativeName>
</protein>
<dbReference type="SUPFAM" id="SSF53756">
    <property type="entry name" value="UDP-Glycosyltransferase/glycogen phosphorylase"/>
    <property type="match status" value="1"/>
</dbReference>
<accession>A0A317XPM4</accession>
<evidence type="ECO:0000313" key="19">
    <source>
        <dbReference type="EMBL" id="PWY99772.1"/>
    </source>
</evidence>
<dbReference type="InterPro" id="IPR038013">
    <property type="entry name" value="ALG11"/>
</dbReference>
<dbReference type="PANTHER" id="PTHR45919">
    <property type="entry name" value="GDP-MAN:MAN(3)GLCNAC(2)-PP-DOL ALPHA-1,2-MANNOSYLTRANSFERASE"/>
    <property type="match status" value="1"/>
</dbReference>
<feature type="transmembrane region" description="Helical" evidence="17">
    <location>
        <begin position="99"/>
        <end position="121"/>
    </location>
</feature>
<dbReference type="Pfam" id="PF05241">
    <property type="entry name" value="EBP"/>
    <property type="match status" value="1"/>
</dbReference>
<organism evidence="19 20">
    <name type="scientific">Testicularia cyperi</name>
    <dbReference type="NCBI Taxonomy" id="1882483"/>
    <lineage>
        <taxon>Eukaryota</taxon>
        <taxon>Fungi</taxon>
        <taxon>Dikarya</taxon>
        <taxon>Basidiomycota</taxon>
        <taxon>Ustilaginomycotina</taxon>
        <taxon>Ustilaginomycetes</taxon>
        <taxon>Ustilaginales</taxon>
        <taxon>Anthracoideaceae</taxon>
        <taxon>Testicularia</taxon>
    </lineage>
</organism>
<dbReference type="Pfam" id="PF15924">
    <property type="entry name" value="ALG11_N"/>
    <property type="match status" value="1"/>
</dbReference>
<feature type="domain" description="EXPERA" evidence="18">
    <location>
        <begin position="39"/>
        <end position="185"/>
    </location>
</feature>
<comment type="pathway">
    <text evidence="3">Protein modification; protein glycosylation.</text>
</comment>
<evidence type="ECO:0000256" key="14">
    <source>
        <dbReference type="ARBA" id="ARBA00045065"/>
    </source>
</evidence>
<feature type="transmembrane region" description="Helical" evidence="17">
    <location>
        <begin position="233"/>
        <end position="252"/>
    </location>
</feature>
<dbReference type="CDD" id="cd03806">
    <property type="entry name" value="GT4_ALG11-like"/>
    <property type="match status" value="1"/>
</dbReference>
<dbReference type="InterPro" id="IPR033118">
    <property type="entry name" value="EXPERA"/>
</dbReference>
<evidence type="ECO:0000256" key="7">
    <source>
        <dbReference type="ARBA" id="ARBA00022679"/>
    </source>
</evidence>
<dbReference type="FunCoup" id="A0A317XPM4">
    <property type="interactions" value="257"/>
</dbReference>
<sequence>MDRLLNVQTALSLGYVAFMAGSAYVASRIFLPSATTSAKTRAIFLWLAFDAICHFSLEGSFLYLSVQGRTVNASPSFFGYLWQEYSAADARWGVADPTVVALEFLTVLGAGPLAAYCCYLLAKQDPVYHYWAVVLSTAELYGGFMTFAPEWLTGSPNLDTSNWLFTWVYLAFMNLMWVFIPLWLMIDSFGFVALALRAQFPAAEGVSASKSPRKPTARANATKAVRNSLTTPHGIGGTAYTILLAALFFYIMPTASAANTPTYDHSATVTLLPRSDETLVDSLSALIKPLLLPAALLTMSVTIGAIQVAEKGLRKVKRSNKSRRKTVLAQLGIDEKEEIRQNLGPRTILGFFHPYCNAGGGGERVLYEAIAYHQRQDPRVVVVVYTGDVPLSSKEEILTKASQRFGITIDGNSLAFIPLKRRWMVEQDTWKTWTLFGQSYGSVWLGFEAMACLIPDVFVDTMGYAFTYPVARLFDRKLPVGAYVHYPIISTDMIARVGRRESGHTNTAAAKSRVRTWVKLTYYRILARLYAWALGRADVLVVNGTWTRDHINHLLGLARHPSTLPESDRSADTGSDSNTRPKKKADGRASVEIVYPPCDTSRMSAFPLTPRRRTIVSLAQFRPEKEHTTQIYILQRLLERRPDLFQSTPDSESVQLIMMGSSRNDQDTKRIELLRILAQQLGLDKHITFIVNADFDVVLSNLAHASVGLSTMKDEHFGINVVEFMAAGLVTLSHRSAGPFLDIAVPTPAGKDGNEVQITGLHADSIDDFAASLEKIFDMPNDQQLQIRQAARARAVHVFGTDGFTTAWDNLLWQPLRNKLLAKRGPMPGSTNHAKTE</sequence>
<evidence type="ECO:0000313" key="20">
    <source>
        <dbReference type="Proteomes" id="UP000246740"/>
    </source>
</evidence>
<dbReference type="GO" id="GO:0004377">
    <property type="term" value="F:GDP-Man:Man(3)GlcNAc(2)-PP-Dol alpha-1,2-mannosyltransferase activity"/>
    <property type="evidence" value="ECO:0007669"/>
    <property type="project" value="UniProtKB-EC"/>
</dbReference>
<proteinExistence type="predicted"/>
<feature type="transmembrane region" description="Helical" evidence="17">
    <location>
        <begin position="12"/>
        <end position="31"/>
    </location>
</feature>
<evidence type="ECO:0000256" key="16">
    <source>
        <dbReference type="SAM" id="MobiDB-lite"/>
    </source>
</evidence>
<dbReference type="InterPro" id="IPR031814">
    <property type="entry name" value="ALG11_N"/>
</dbReference>
<keyword evidence="9" id="KW-0256">Endoplasmic reticulum</keyword>
<gene>
    <name evidence="19" type="ORF">BCV70DRAFT_200683</name>
</gene>
<comment type="subcellular location">
    <subcellularLocation>
        <location evidence="2">Endoplasmic reticulum membrane</location>
        <topology evidence="2">Single-pass membrane protein</topology>
    </subcellularLocation>
    <subcellularLocation>
        <location evidence="1">Membrane</location>
        <topology evidence="1">Multi-pass membrane protein</topology>
    </subcellularLocation>
</comment>
<dbReference type="PANTHER" id="PTHR45919:SF1">
    <property type="entry name" value="GDP-MAN:MAN(3)GLCNAC(2)-PP-DOL ALPHA-1,2-MANNOSYLTRANSFERASE"/>
    <property type="match status" value="1"/>
</dbReference>
<feature type="region of interest" description="Disordered" evidence="16">
    <location>
        <begin position="562"/>
        <end position="588"/>
    </location>
</feature>
<dbReference type="OrthoDB" id="2276068at2759"/>
<evidence type="ECO:0000256" key="5">
    <source>
        <dbReference type="ARBA" id="ARBA00022018"/>
    </source>
</evidence>
<evidence type="ECO:0000256" key="9">
    <source>
        <dbReference type="ARBA" id="ARBA00022824"/>
    </source>
</evidence>